<feature type="compositionally biased region" description="Pro residues" evidence="2">
    <location>
        <begin position="376"/>
        <end position="385"/>
    </location>
</feature>
<dbReference type="OrthoDB" id="2104370at2759"/>
<organism evidence="3 4">
    <name type="scientific">Hapsidospora chrysogenum (strain ATCC 11550 / CBS 779.69 / DSM 880 / IAM 14645 / JCM 23072 / IMI 49137)</name>
    <name type="common">Acremonium chrysogenum</name>
    <dbReference type="NCBI Taxonomy" id="857340"/>
    <lineage>
        <taxon>Eukaryota</taxon>
        <taxon>Fungi</taxon>
        <taxon>Dikarya</taxon>
        <taxon>Ascomycota</taxon>
        <taxon>Pezizomycotina</taxon>
        <taxon>Sordariomycetes</taxon>
        <taxon>Hypocreomycetidae</taxon>
        <taxon>Hypocreales</taxon>
        <taxon>Bionectriaceae</taxon>
        <taxon>Hapsidospora</taxon>
    </lineage>
</organism>
<dbReference type="PANTHER" id="PTHR42048:SF1">
    <property type="entry name" value="ARS-BINDING PROTEIN 2"/>
    <property type="match status" value="1"/>
</dbReference>
<feature type="region of interest" description="Disordered" evidence="2">
    <location>
        <begin position="186"/>
        <end position="229"/>
    </location>
</feature>
<feature type="compositionally biased region" description="Polar residues" evidence="2">
    <location>
        <begin position="259"/>
        <end position="269"/>
    </location>
</feature>
<dbReference type="InterPro" id="IPR018562">
    <property type="entry name" value="ARS-binding_2"/>
</dbReference>
<evidence type="ECO:0000256" key="2">
    <source>
        <dbReference type="SAM" id="MobiDB-lite"/>
    </source>
</evidence>
<keyword evidence="4" id="KW-1185">Reference proteome</keyword>
<dbReference type="GO" id="GO:0003688">
    <property type="term" value="F:DNA replication origin binding"/>
    <property type="evidence" value="ECO:0007669"/>
    <property type="project" value="TreeGrafter"/>
</dbReference>
<feature type="region of interest" description="Disordered" evidence="2">
    <location>
        <begin position="1"/>
        <end position="34"/>
    </location>
</feature>
<dbReference type="EMBL" id="JPKY01000002">
    <property type="protein sequence ID" value="KFH48788.1"/>
    <property type="molecule type" value="Genomic_DNA"/>
</dbReference>
<keyword evidence="1" id="KW-0175">Coiled coil</keyword>
<dbReference type="HOGENOM" id="CLU_014337_0_0_1"/>
<sequence length="676" mass="73638">MAMPSPQAQKRQADSTNISTGDGRGAPGGSLPDRNVTAATLEDAYVSFIFHCNPALPPRECDTDALREAFRNPPKSAGKTFDTFAIYELVKRFYAKEVKTWTELTIKLGVEPPDPSKDESSQKLTQYGVRLKKWLNSLHVKSFFEYLMGIENEYWTKIPADPDPIGHAIRGGVAVEDDMALRALLPHIRPKRGRKRPDEVETPVTAQRRRLSPSSAIGDRRQETSAPWPVLGEQKHLSAHLDIPRSAHPGSGTGDGPQTPFSRYPSSAITPTNRTAFWEDVPEPQSAITPSAQQQKGGRQRRGAKNVSSAWNFGGSEGGGKARGRPRINRTPVEGPGAAFQSWSSATQSQPVQQGNNLTSAGDGSLVQPTETPEPMVVPQPPQPPARGQTPSAPAPGSGQRDRSTSEAQRLARPNISLQVPQRAGGPVRLATPPPRVAINGQQEPLQGNEPPGQQPGEEWHGVAKEAADKFEEPTGPARDGLSVGSRNVPEYYFEKIEDRTNVDEAMGLFMRATQEARWFDSEGRPAEPASMDEAAAIVNATLQTMFTTATSTQAFLINLGALAGAQMLMTSRPTYYRMADGEGCHNYRFEWEYRFGHLRGHFHFAQSVPWSMWKSPSAGECATVSGSGGAGEDGALSAEDWKQKYRSLLGEMKKKEQELSALRGKVMASLGKDLA</sequence>
<dbReference type="AlphaFoldDB" id="A0A086THF6"/>
<feature type="coiled-coil region" evidence="1">
    <location>
        <begin position="639"/>
        <end position="666"/>
    </location>
</feature>
<dbReference type="Pfam" id="PF09441">
    <property type="entry name" value="Abp2"/>
    <property type="match status" value="1"/>
</dbReference>
<evidence type="ECO:0000256" key="1">
    <source>
        <dbReference type="SAM" id="Coils"/>
    </source>
</evidence>
<comment type="caution">
    <text evidence="3">The sequence shown here is derived from an EMBL/GenBank/DDBJ whole genome shotgun (WGS) entry which is preliminary data.</text>
</comment>
<reference evidence="4" key="1">
    <citation type="journal article" date="2014" name="Genome Announc.">
        <title>Genome sequence and annotation of Acremonium chrysogenum, producer of the beta-lactam antibiotic cephalosporin C.</title>
        <authorList>
            <person name="Terfehr D."/>
            <person name="Dahlmann T.A."/>
            <person name="Specht T."/>
            <person name="Zadra I."/>
            <person name="Kuernsteiner H."/>
            <person name="Kueck U."/>
        </authorList>
    </citation>
    <scope>NUCLEOTIDE SEQUENCE [LARGE SCALE GENOMIC DNA]</scope>
    <source>
        <strain evidence="4">ATCC 11550 / CBS 779.69 / DSM 880 / IAM 14645 / JCM 23072 / IMI 49137</strain>
    </source>
</reference>
<dbReference type="Proteomes" id="UP000029964">
    <property type="component" value="Unassembled WGS sequence"/>
</dbReference>
<evidence type="ECO:0000313" key="3">
    <source>
        <dbReference type="EMBL" id="KFH48788.1"/>
    </source>
</evidence>
<feature type="region of interest" description="Disordered" evidence="2">
    <location>
        <begin position="243"/>
        <end position="269"/>
    </location>
</feature>
<feature type="compositionally biased region" description="Basic and acidic residues" evidence="2">
    <location>
        <begin position="458"/>
        <end position="473"/>
    </location>
</feature>
<feature type="compositionally biased region" description="Polar residues" evidence="2">
    <location>
        <begin position="341"/>
        <end position="362"/>
    </location>
</feature>
<feature type="region of interest" description="Disordered" evidence="2">
    <location>
        <begin position="287"/>
        <end position="484"/>
    </location>
</feature>
<dbReference type="PANTHER" id="PTHR42048">
    <property type="entry name" value="ARS-BINDING PROTEIN 2"/>
    <property type="match status" value="1"/>
</dbReference>
<proteinExistence type="predicted"/>
<name>A0A086THF6_HAPC1</name>
<accession>A0A086THF6</accession>
<gene>
    <name evidence="3" type="ORF">ACRE_005370</name>
</gene>
<evidence type="ECO:0000313" key="4">
    <source>
        <dbReference type="Proteomes" id="UP000029964"/>
    </source>
</evidence>
<feature type="compositionally biased region" description="Polar residues" evidence="2">
    <location>
        <begin position="1"/>
        <end position="20"/>
    </location>
</feature>
<protein>
    <submittedName>
        <fullName evidence="3">ARS-binding protein-like protein</fullName>
    </submittedName>
</protein>
<dbReference type="STRING" id="857340.A0A086THF6"/>